<dbReference type="RefSeq" id="WP_394831293.1">
    <property type="nucleotide sequence ID" value="NZ_CP089929.1"/>
</dbReference>
<accession>A0ABZ2KZC4</accession>
<dbReference type="InterPro" id="IPR027417">
    <property type="entry name" value="P-loop_NTPase"/>
</dbReference>
<dbReference type="Gene3D" id="3.40.50.300">
    <property type="entry name" value="P-loop containing nucleotide triphosphate hydrolases"/>
    <property type="match status" value="1"/>
</dbReference>
<dbReference type="PANTHER" id="PTHR42708:SF1">
    <property type="entry name" value="GLIDING MOTILITY PROTEIN MGLA"/>
    <property type="match status" value="1"/>
</dbReference>
<evidence type="ECO:0000313" key="2">
    <source>
        <dbReference type="Proteomes" id="UP001374803"/>
    </source>
</evidence>
<evidence type="ECO:0000313" key="1">
    <source>
        <dbReference type="EMBL" id="WXB01677.1"/>
    </source>
</evidence>
<dbReference type="Proteomes" id="UP001374803">
    <property type="component" value="Chromosome"/>
</dbReference>
<dbReference type="CDD" id="cd00882">
    <property type="entry name" value="Ras_like_GTPase"/>
    <property type="match status" value="1"/>
</dbReference>
<sequence length="490" mass="52729">MAIFDRDVGRVVVRVVYTGPPGAGKSTNVRMLADSLRARRHGEMISPGSNDAGTEFFDWLEIDGGLVLGHPIHCQLVTTPGASALGKRRQLVIESADALVLVLEASVQGVAEGRAFLEKHSLRGSGTPLVVQMNEHDSEGTLDLGEVRLRLELDESVSIVAARAREGMGVRETVVLAMRHAAVLAQSAVLARGGIEGISATAETAAMLHGRLQGLGESIPPPRPPDVPLPSPEVGVGGIWPSTTGRDIVRRALAAGVCVQRHDLVGQHGLADGSGASDTIILQAGSYCLKTSPRRRFPTLEAARDALVRSARLKRMLGKLLPEDTVLCLAPDADDGAWLWTVAPWLSTLRSRMLRGDEDEEAALGALRDFATAAVDSMLLASRYQVILDVHPSNFAFDGKHIVYVDDDVTIGANHPALGYALIQRIEESARAPRRIQAYLDALEREMASRLHREDIEKLGLPRALEDVVIRVPSARESVERLRAIVGAKT</sequence>
<keyword evidence="2" id="KW-1185">Reference proteome</keyword>
<organism evidence="1 2">
    <name type="scientific">Pendulispora rubella</name>
    <dbReference type="NCBI Taxonomy" id="2741070"/>
    <lineage>
        <taxon>Bacteria</taxon>
        <taxon>Pseudomonadati</taxon>
        <taxon>Myxococcota</taxon>
        <taxon>Myxococcia</taxon>
        <taxon>Myxococcales</taxon>
        <taxon>Sorangiineae</taxon>
        <taxon>Pendulisporaceae</taxon>
        <taxon>Pendulispora</taxon>
    </lineage>
</organism>
<dbReference type="InterPro" id="IPR052705">
    <property type="entry name" value="Gliding_Motility_GTPase"/>
</dbReference>
<proteinExistence type="predicted"/>
<protein>
    <submittedName>
        <fullName evidence="1">GTPase domain-containing protein</fullName>
    </submittedName>
</protein>
<dbReference type="SUPFAM" id="SSF52540">
    <property type="entry name" value="P-loop containing nucleoside triphosphate hydrolases"/>
    <property type="match status" value="1"/>
</dbReference>
<gene>
    <name evidence="1" type="ORF">LVJ94_32765</name>
</gene>
<name>A0ABZ2KZC4_9BACT</name>
<dbReference type="PANTHER" id="PTHR42708">
    <property type="entry name" value="ATP/GTP-BINDING PROTEIN-RELATED"/>
    <property type="match status" value="1"/>
</dbReference>
<reference evidence="1" key="1">
    <citation type="submission" date="2021-12" db="EMBL/GenBank/DDBJ databases">
        <title>Discovery of the Pendulisporaceae a myxobacterial family with distinct sporulation behavior and unique specialized metabolism.</title>
        <authorList>
            <person name="Garcia R."/>
            <person name="Popoff A."/>
            <person name="Bader C.D."/>
            <person name="Loehr J."/>
            <person name="Walesch S."/>
            <person name="Walt C."/>
            <person name="Boldt J."/>
            <person name="Bunk B."/>
            <person name="Haeckl F.J.F.P.J."/>
            <person name="Gunesch A.P."/>
            <person name="Birkelbach J."/>
            <person name="Nuebel U."/>
            <person name="Pietschmann T."/>
            <person name="Bach T."/>
            <person name="Mueller R."/>
        </authorList>
    </citation>
    <scope>NUCLEOTIDE SEQUENCE</scope>
    <source>
        <strain evidence="1">MSr11367</strain>
    </source>
</reference>
<dbReference type="EMBL" id="CP089983">
    <property type="protein sequence ID" value="WXB01677.1"/>
    <property type="molecule type" value="Genomic_DNA"/>
</dbReference>